<comment type="caution">
    <text evidence="2">The sequence shown here is derived from an EMBL/GenBank/DDBJ whole genome shotgun (WGS) entry which is preliminary data.</text>
</comment>
<organism evidence="2 3">
    <name type="scientific">Panicum virgatum</name>
    <name type="common">Blackwell switchgrass</name>
    <dbReference type="NCBI Taxonomy" id="38727"/>
    <lineage>
        <taxon>Eukaryota</taxon>
        <taxon>Viridiplantae</taxon>
        <taxon>Streptophyta</taxon>
        <taxon>Embryophyta</taxon>
        <taxon>Tracheophyta</taxon>
        <taxon>Spermatophyta</taxon>
        <taxon>Magnoliopsida</taxon>
        <taxon>Liliopsida</taxon>
        <taxon>Poales</taxon>
        <taxon>Poaceae</taxon>
        <taxon>PACMAD clade</taxon>
        <taxon>Panicoideae</taxon>
        <taxon>Panicodae</taxon>
        <taxon>Paniceae</taxon>
        <taxon>Panicinae</taxon>
        <taxon>Panicum</taxon>
        <taxon>Panicum sect. Hiantes</taxon>
    </lineage>
</organism>
<name>A0A8T0SPL6_PANVG</name>
<dbReference type="EMBL" id="CM029045">
    <property type="protein sequence ID" value="KAG2600630.1"/>
    <property type="molecule type" value="Genomic_DNA"/>
</dbReference>
<evidence type="ECO:0000313" key="2">
    <source>
        <dbReference type="EMBL" id="KAG2600630.1"/>
    </source>
</evidence>
<evidence type="ECO:0000256" key="1">
    <source>
        <dbReference type="SAM" id="MobiDB-lite"/>
    </source>
</evidence>
<feature type="region of interest" description="Disordered" evidence="1">
    <location>
        <begin position="157"/>
        <end position="179"/>
    </location>
</feature>
<protein>
    <submittedName>
        <fullName evidence="2">Uncharacterized protein</fullName>
    </submittedName>
</protein>
<evidence type="ECO:0000313" key="3">
    <source>
        <dbReference type="Proteomes" id="UP000823388"/>
    </source>
</evidence>
<dbReference type="Proteomes" id="UP000823388">
    <property type="component" value="Chromosome 5K"/>
</dbReference>
<keyword evidence="3" id="KW-1185">Reference proteome</keyword>
<dbReference type="AlphaFoldDB" id="A0A8T0SPL6"/>
<proteinExistence type="predicted"/>
<sequence length="179" mass="20113">MCRLQLNRAFNRWTRLIERVIARPRVIARNARVTGRKSFARFPRARKREAGARLARGAARKRVGKNHARRERLARVRRVTSLSRPSQSIAAAFARPPRLPAHPDVCRASLRRPSCRSGPPRLCFPTSTVLASPRRLPRLCSPRLPAPSAAPFWSAVRGRERSAAARGRASPSPPLTPLW</sequence>
<gene>
    <name evidence="2" type="ORF">PVAP13_5KG546207</name>
</gene>
<accession>A0A8T0SPL6</accession>
<reference evidence="2" key="1">
    <citation type="submission" date="2020-05" db="EMBL/GenBank/DDBJ databases">
        <title>WGS assembly of Panicum virgatum.</title>
        <authorList>
            <person name="Lovell J.T."/>
            <person name="Jenkins J."/>
            <person name="Shu S."/>
            <person name="Juenger T.E."/>
            <person name="Schmutz J."/>
        </authorList>
    </citation>
    <scope>NUCLEOTIDE SEQUENCE</scope>
    <source>
        <strain evidence="2">AP13</strain>
    </source>
</reference>